<dbReference type="CDD" id="cd00093">
    <property type="entry name" value="HTH_XRE"/>
    <property type="match status" value="1"/>
</dbReference>
<dbReference type="AlphaFoldDB" id="D5P655"/>
<dbReference type="InterPro" id="IPR010982">
    <property type="entry name" value="Lambda_DNA-bd_dom_sf"/>
</dbReference>
<evidence type="ECO:0000313" key="2">
    <source>
        <dbReference type="Proteomes" id="UP000003653"/>
    </source>
</evidence>
<dbReference type="EMBL" id="ADNV01000120">
    <property type="protein sequence ID" value="EFG78442.1"/>
    <property type="molecule type" value="Genomic_DNA"/>
</dbReference>
<organism evidence="1 2">
    <name type="scientific">Mycobacterium parascrofulaceum ATCC BAA-614</name>
    <dbReference type="NCBI Taxonomy" id="525368"/>
    <lineage>
        <taxon>Bacteria</taxon>
        <taxon>Bacillati</taxon>
        <taxon>Actinomycetota</taxon>
        <taxon>Actinomycetes</taxon>
        <taxon>Mycobacteriales</taxon>
        <taxon>Mycobacteriaceae</taxon>
        <taxon>Mycobacterium</taxon>
        <taxon>Mycobacterium simiae complex</taxon>
    </lineage>
</organism>
<keyword evidence="2" id="KW-1185">Reference proteome</keyword>
<protein>
    <submittedName>
        <fullName evidence="1">Uncharacterized protein</fullName>
    </submittedName>
</protein>
<dbReference type="eggNOG" id="COG1716">
    <property type="taxonomic scope" value="Bacteria"/>
</dbReference>
<dbReference type="Gene3D" id="1.10.260.40">
    <property type="entry name" value="lambda repressor-like DNA-binding domains"/>
    <property type="match status" value="1"/>
</dbReference>
<sequence length="239" mass="25417">MHDDADTVGVARAGAAFAARRAELGISQRQLAKQGIIGAPNLIAFEKGRSWPRERTRAKLERVVDWPPGTLTKLYADGAHIVSGAIEPGRSDSDPTSVITDAVTVAVDQVLASADGLPDDADPSFGERVRRVLADLRTLEAVTARAVRSSQGSPEVIKALRRIRQQYSDLMVRAAAAPGATLGQRLYTARTAAALSVSEAAGALDLTPEVVVAAESEQPVTEDDQRRIEKLIAELTDST</sequence>
<dbReference type="Proteomes" id="UP000003653">
    <property type="component" value="Unassembled WGS sequence"/>
</dbReference>
<accession>D5P655</accession>
<dbReference type="InterPro" id="IPR001387">
    <property type="entry name" value="Cro/C1-type_HTH"/>
</dbReference>
<dbReference type="GO" id="GO:0003677">
    <property type="term" value="F:DNA binding"/>
    <property type="evidence" value="ECO:0007669"/>
    <property type="project" value="InterPro"/>
</dbReference>
<evidence type="ECO:0000313" key="1">
    <source>
        <dbReference type="EMBL" id="EFG78442.1"/>
    </source>
</evidence>
<gene>
    <name evidence="1" type="ORF">HMPREF0591_1649</name>
</gene>
<proteinExistence type="predicted"/>
<dbReference type="SUPFAM" id="SSF47413">
    <property type="entry name" value="lambda repressor-like DNA-binding domains"/>
    <property type="match status" value="1"/>
</dbReference>
<name>D5P655_9MYCO</name>
<dbReference type="RefSeq" id="WP_007170670.1">
    <property type="nucleotide sequence ID" value="NZ_GG770556.1"/>
</dbReference>
<dbReference type="HOGENOM" id="CLU_064274_0_0_11"/>
<reference evidence="1 2" key="1">
    <citation type="submission" date="2010-04" db="EMBL/GenBank/DDBJ databases">
        <authorList>
            <person name="Muzny D."/>
            <person name="Qin X."/>
            <person name="Deng J."/>
            <person name="Jiang H."/>
            <person name="Liu Y."/>
            <person name="Qu J."/>
            <person name="Song X.-Z."/>
            <person name="Zhang L."/>
            <person name="Thornton R."/>
            <person name="Coyle M."/>
            <person name="Francisco L."/>
            <person name="Jackson L."/>
            <person name="Javaid M."/>
            <person name="Korchina V."/>
            <person name="Kovar C."/>
            <person name="Mata R."/>
            <person name="Mathew T."/>
            <person name="Ngo R."/>
            <person name="Nguyen L."/>
            <person name="Nguyen N."/>
            <person name="Okwuonu G."/>
            <person name="Ongeri F."/>
            <person name="Pham C."/>
            <person name="Simmons D."/>
            <person name="Wilczek-Boney K."/>
            <person name="Hale W."/>
            <person name="Jakkamsetti A."/>
            <person name="Pham P."/>
            <person name="Ruth R."/>
            <person name="San Lucas F."/>
            <person name="Warren J."/>
            <person name="Zhang J."/>
            <person name="Zhao Z."/>
            <person name="Zhou C."/>
            <person name="Zhu D."/>
            <person name="Lee S."/>
            <person name="Bess C."/>
            <person name="Blankenburg K."/>
            <person name="Forbes L."/>
            <person name="Fu Q."/>
            <person name="Gubbala S."/>
            <person name="Hirani K."/>
            <person name="Jayaseelan J.C."/>
            <person name="Lara F."/>
            <person name="Munidasa M."/>
            <person name="Palculict T."/>
            <person name="Patil S."/>
            <person name="Pu L.-L."/>
            <person name="Saada N."/>
            <person name="Tang L."/>
            <person name="Weissenberger G."/>
            <person name="Zhu Y."/>
            <person name="Hemphill L."/>
            <person name="Shang Y."/>
            <person name="Youmans B."/>
            <person name="Ayvaz T."/>
            <person name="Ross M."/>
            <person name="Santibanez J."/>
            <person name="Aqrawi P."/>
            <person name="Gross S."/>
            <person name="Joshi V."/>
            <person name="Fowler G."/>
            <person name="Nazareth L."/>
            <person name="Reid J."/>
            <person name="Worley K."/>
            <person name="Petrosino J."/>
            <person name="Highlander S."/>
            <person name="Gibbs R."/>
        </authorList>
    </citation>
    <scope>NUCLEOTIDE SEQUENCE [LARGE SCALE GENOMIC DNA]</scope>
    <source>
        <strain evidence="1 2">ATCC BAA-614</strain>
    </source>
</reference>
<comment type="caution">
    <text evidence="1">The sequence shown here is derived from an EMBL/GenBank/DDBJ whole genome shotgun (WGS) entry which is preliminary data.</text>
</comment>